<keyword evidence="2" id="KW-1185">Reference proteome</keyword>
<evidence type="ECO:0000313" key="2">
    <source>
        <dbReference type="Proteomes" id="UP001497700"/>
    </source>
</evidence>
<comment type="caution">
    <text evidence="1">The sequence shown here is derived from an EMBL/GenBank/DDBJ whole genome shotgun (WGS) entry which is preliminary data.</text>
</comment>
<name>A0ACB9ZEK3_9PEZI</name>
<proteinExistence type="predicted"/>
<evidence type="ECO:0000313" key="1">
    <source>
        <dbReference type="EMBL" id="KAI4869952.1"/>
    </source>
</evidence>
<dbReference type="Proteomes" id="UP001497700">
    <property type="component" value="Unassembled WGS sequence"/>
</dbReference>
<accession>A0ACB9ZEK3</accession>
<gene>
    <name evidence="1" type="ORF">F4820DRAFT_405560</name>
</gene>
<organism evidence="1 2">
    <name type="scientific">Hypoxylon rubiginosum</name>
    <dbReference type="NCBI Taxonomy" id="110542"/>
    <lineage>
        <taxon>Eukaryota</taxon>
        <taxon>Fungi</taxon>
        <taxon>Dikarya</taxon>
        <taxon>Ascomycota</taxon>
        <taxon>Pezizomycotina</taxon>
        <taxon>Sordariomycetes</taxon>
        <taxon>Xylariomycetidae</taxon>
        <taxon>Xylariales</taxon>
        <taxon>Hypoxylaceae</taxon>
        <taxon>Hypoxylon</taxon>
    </lineage>
</organism>
<reference evidence="1 2" key="1">
    <citation type="journal article" date="2022" name="New Phytol.">
        <title>Ecological generalism drives hyperdiversity of secondary metabolite gene clusters in xylarialean endophytes.</title>
        <authorList>
            <person name="Franco M.E.E."/>
            <person name="Wisecaver J.H."/>
            <person name="Arnold A.E."/>
            <person name="Ju Y.M."/>
            <person name="Slot J.C."/>
            <person name="Ahrendt S."/>
            <person name="Moore L.P."/>
            <person name="Eastman K.E."/>
            <person name="Scott K."/>
            <person name="Konkel Z."/>
            <person name="Mondo S.J."/>
            <person name="Kuo A."/>
            <person name="Hayes R.D."/>
            <person name="Haridas S."/>
            <person name="Andreopoulos B."/>
            <person name="Riley R."/>
            <person name="LaButti K."/>
            <person name="Pangilinan J."/>
            <person name="Lipzen A."/>
            <person name="Amirebrahimi M."/>
            <person name="Yan J."/>
            <person name="Adam C."/>
            <person name="Keymanesh K."/>
            <person name="Ng V."/>
            <person name="Louie K."/>
            <person name="Northen T."/>
            <person name="Drula E."/>
            <person name="Henrissat B."/>
            <person name="Hsieh H.M."/>
            <person name="Youens-Clark K."/>
            <person name="Lutzoni F."/>
            <person name="Miadlikowska J."/>
            <person name="Eastwood D.C."/>
            <person name="Hamelin R.C."/>
            <person name="Grigoriev I.V."/>
            <person name="U'Ren J.M."/>
        </authorList>
    </citation>
    <scope>NUCLEOTIDE SEQUENCE [LARGE SCALE GENOMIC DNA]</scope>
    <source>
        <strain evidence="1 2">CBS 119005</strain>
    </source>
</reference>
<sequence length="384" mass="43811">MMFNPLGALSNGFNIVWTHIAGPSSGKHLRPPKIEIKNQAHSTNRDKRPIPSVLDPCDAPASPEVIKSNASDTSPADASREEPSLPVSSLIDQLNDERKLRAEAETQLLQLKPKLRAFQLKWKRTARELDELQSQALEFNQLTDEELKDMTTQLRYNIRNFALQYFSDPPSPDRFTPKGSKYDRYVPSNYKSYLEQPYHCPQLVEKFLWRVLVYDVFDRFLWAGDSALALDHLWCLLDSTTGVQSQTTRPEALRKLHTWRARTAKLVLEHPSENDEPLNLGAKENIVNEIQLVLSSLSKAAYDGELHNILGDAIEMDRVISSQVAKVSWRLPNEEEHEKIPEALPGQEQSVVICPDMLKRGKSNGEDFELEFVLLPGTQLLYRW</sequence>
<protein>
    <submittedName>
        <fullName evidence="1">Uncharacterized protein</fullName>
    </submittedName>
</protein>
<dbReference type="EMBL" id="MU393427">
    <property type="protein sequence ID" value="KAI4869952.1"/>
    <property type="molecule type" value="Genomic_DNA"/>
</dbReference>